<accession>A0A0Q9X5H7</accession>
<dbReference type="FunCoup" id="A0A0Q9X5H7">
    <property type="interactions" value="49"/>
</dbReference>
<evidence type="ECO:0000256" key="10">
    <source>
        <dbReference type="SAM" id="Phobius"/>
    </source>
</evidence>
<feature type="transmembrane region" description="Helical" evidence="10">
    <location>
        <begin position="59"/>
        <end position="86"/>
    </location>
</feature>
<feature type="transmembrane region" description="Helical" evidence="10">
    <location>
        <begin position="418"/>
        <end position="434"/>
    </location>
</feature>
<evidence type="ECO:0000256" key="6">
    <source>
        <dbReference type="ARBA" id="ARBA00022989"/>
    </source>
</evidence>
<dbReference type="InterPro" id="IPR031805">
    <property type="entry name" value="Piezo_TM25-28"/>
</dbReference>
<evidence type="ECO:0000256" key="4">
    <source>
        <dbReference type="ARBA" id="ARBA00022475"/>
    </source>
</evidence>
<evidence type="ECO:0000259" key="13">
    <source>
        <dbReference type="Pfam" id="PF23188"/>
    </source>
</evidence>
<feature type="transmembrane region" description="Helical" evidence="10">
    <location>
        <begin position="12"/>
        <end position="38"/>
    </location>
</feature>
<dbReference type="EMBL" id="CH933806">
    <property type="protein sequence ID" value="KRG00692.1"/>
    <property type="molecule type" value="Genomic_DNA"/>
</dbReference>
<dbReference type="Pfam" id="PF23188">
    <property type="entry name" value="THU_Piezo1"/>
    <property type="match status" value="1"/>
</dbReference>
<dbReference type="eggNOG" id="KOG1893">
    <property type="taxonomic scope" value="Eukaryota"/>
</dbReference>
<protein>
    <submittedName>
        <fullName evidence="16">Uncharacterized protein</fullName>
    </submittedName>
</protein>
<dbReference type="OrthoDB" id="303066at2759"/>
<feature type="domain" description="Piezo TM25-28" evidence="12">
    <location>
        <begin position="1051"/>
        <end position="1353"/>
    </location>
</feature>
<feature type="transmembrane region" description="Helical" evidence="10">
    <location>
        <begin position="1807"/>
        <end position="1829"/>
    </location>
</feature>
<feature type="transmembrane region" description="Helical" evidence="10">
    <location>
        <begin position="1197"/>
        <end position="1214"/>
    </location>
</feature>
<gene>
    <name evidence="16" type="primary">Dmoj\GI23630</name>
    <name evidence="16" type="ORF">Dmoj_GI23630</name>
</gene>
<keyword evidence="9" id="KW-0407">Ion channel</keyword>
<dbReference type="GO" id="GO:0008381">
    <property type="term" value="F:mechanosensitive monoatomic ion channel activity"/>
    <property type="evidence" value="ECO:0007669"/>
    <property type="project" value="InterPro"/>
</dbReference>
<feature type="transmembrane region" description="Helical" evidence="10">
    <location>
        <begin position="1875"/>
        <end position="1893"/>
    </location>
</feature>
<dbReference type="InterPro" id="IPR056770">
    <property type="entry name" value="Piezo_THU9_anchor"/>
</dbReference>
<evidence type="ECO:0000256" key="2">
    <source>
        <dbReference type="ARBA" id="ARBA00007821"/>
    </source>
</evidence>
<feature type="domain" description="Piezo THU9 and anchor" evidence="15">
    <location>
        <begin position="1732"/>
        <end position="1970"/>
    </location>
</feature>
<feature type="transmembrane region" description="Helical" evidence="10">
    <location>
        <begin position="386"/>
        <end position="406"/>
    </location>
</feature>
<dbReference type="GO" id="GO:0005886">
    <property type="term" value="C:plasma membrane"/>
    <property type="evidence" value="ECO:0007669"/>
    <property type="project" value="UniProtKB-SubCell"/>
</dbReference>
<name>A0A0Q9X5H7_DROMO</name>
<dbReference type="Pfam" id="PF12166">
    <property type="entry name" value="Piezo_cap"/>
    <property type="match status" value="1"/>
</dbReference>
<dbReference type="InterPro" id="IPR056768">
    <property type="entry name" value="THU_Piezo"/>
</dbReference>
<feature type="transmembrane region" description="Helical" evidence="10">
    <location>
        <begin position="1126"/>
        <end position="1148"/>
    </location>
</feature>
<sequence length="2142" mass="252056">MPEVVLFILLRLFLPSTLIFATLSRPIAFSLIYLLMFFTSPWLLQTQSSSQQKILKKFLLFYCITSAIFAISHVVVNFFNVFIPYLTPESPLTYILLQIGFVRFAGLQAIAVFHWIVPDILIFITALIILVLTKLFKKKEKASSQDEDDDEYRDVSSLRYSDMNRILIVAYIRSVVKTSPVFTLLVLYGAAILRPSLPGSIYFMLFLIAGTYWAIYKKLYCLQNILIVVAILLFLQIIGFVLYQLPIIQKYWDGESVWTRVMGYEALFVMSHQDENGLVLKLNNKLHFDSYMCIIALMWAYFVLLINIIHHERSKLFFNIMRRKITSKHENHTSSIYRQSGSSEAGTPGPKPSTLEQFFYLICDLTTFIYKNSYILLNIIMMIWSIIYHSWLTFVLLIWANILWMIPNQRRSMMRSSFFVVLYAEFLIISQYIYGMNIYETELPTKIYGLNLVQIGCVHPRDSGVQPCVPLSVKTCFLFIFWITSHQYFKEKAEDKVENDILQYVFGPRHSHSDHTLFEKSRAPRAIIFIFESVSNFVTRIWMWLLIILIFLCAMIDQVMTGFRICYMSLFLLFLMVFQMSLQLWIKFLYGYWMFVIFYAMTILTIIYTYQFDYFDHYWETYLNVQPNLQNDIGLRRYRTKDLFLHLLVPTLTVIFTVVQLHYFHGRFIESLRQPKPIDDSTRSSRAQFSIYRSHHQSSNVSRRLSKWKLMYGRIRLKIRRWFRPCKSVAWRFLEIHMIKAVILTTFTCAISEICCFNLFLVVLSLMSVGVSPLFRRAIFRIVTFWISVLILMKMIYQIKYLDHSKYDYLCQNQTINFADWIGLRKTEQVWGSLLRYIAPYTVYMVVTTMHAVVKLRDHLLRLSMGVITDHTVLFPGITRQDAENNFPGLIKYLCNYGYFKFGLEITLIGLVSTIVHRCDLLSVTYILWLLILLCLTRLQCARIWYIFQLYFILSIFVQYLYLIHYPPNLCKDSSVKMTNSKEWSNPNFDQLLDTPIKSKLFLDFVVLMLISRQRKAFKIEIRQDNISYPGGDNKNIIHNIAKLGHVYFRNPTHDFCSFVRNYSDVFKTIIFCSFLWITLAVIFMGGVCSMDMLSLGYLIFALVFMLKGSEVYLQNIYDISCRWSFLIAFNVFNIVIKVCIIVLGNMMDIKDKKDYQSLFAVMQYDTNLPRHEKYNQTQNFDSYYYGPSSFIFKNHLVWHAIIFAFLICQYRIFGSYYFCHIVMDTQANTVLASRGAIIIENLHYKQIYDRREYEKNVLERVKVKMELIRASNRKSYKRGKTHAVTQHPEIHPREQFISKEHLTSVDDMNSIWSSQQATQPTPTKLRDLRLHPHAVRTGDYYMFEEQNDIDDPVLYEEYDFLEKQDRRAREYLLSYRKKKEHTTPQGNKYSSDTEIEFGRNPVAKLMTDLILLLTFRLNRLSRNYRFVHKVLSAEKKTLQDISTMNRLGLVNTAAMFSFLNQSLYDRQLTAINSPVRESRFRLRAKSDNFTSLDHNYCVQLLISFWYAIIANTEVVCYLAVCVNQAANSSIISLPMPFLVLYWGALTLPRPTKTFWVTLITYTLAMIFFKCIMHQKIVLDPKLVQMAKTTDFELFSKHGKAIYDLLLLVVLFWHRYMLKKQGIWNMPRSETELTTKVSKTFVRERPTDILRKLREESGSEQRNNSTDSANTAELERDINDLLRPGNENKYVYRNIESEYYRNGMKNFEYKGGFISQIKEFFLALLHKARLSTDVYTLLFLCDFINFFVLLFGFPKFVYRHKYSTSVLETYIQGNKVPFSFLFMLVVQFLTIVAERAIYLRKALVIKIVFHFVTVVGIHIWMFFLVPYVTSHSFGATAPTVFYLIKCLHMIFSAYQMRCGYPKRILGNVFTKSFSMVNYVVFKVYMEIPFLYILRTMLDWLCIETTLTVMEWIKMEDIFQSVFIVRCYRQMDADFPVLRGKPKAFYVKCLIGGTIILILITLIWSPLFLFALVGTVGKPNVPRRADVSVKIGHYEPIYVSQSYSGIQQLSEHNYRKLLRNFNFDILATDHIMIYDPVDITSVKFDANSVTLWDMSPPDKKRLLNDLISGKEMDIRLKLSFNSGVMTETVLYETTYTLMRNKERTREMLIRAISDDNSKDDVVVPDILPKFITVQKMKVNFIGQ</sequence>
<feature type="transmembrane region" description="Helical" evidence="10">
    <location>
        <begin position="199"/>
        <end position="216"/>
    </location>
</feature>
<evidence type="ECO:0000313" key="17">
    <source>
        <dbReference type="Proteomes" id="UP000009192"/>
    </source>
</evidence>
<feature type="transmembrane region" description="Helical" evidence="10">
    <location>
        <begin position="1069"/>
        <end position="1088"/>
    </location>
</feature>
<keyword evidence="3" id="KW-0813">Transport</keyword>
<feature type="transmembrane region" description="Helical" evidence="10">
    <location>
        <begin position="778"/>
        <end position="797"/>
    </location>
</feature>
<feature type="transmembrane region" description="Helical" evidence="10">
    <location>
        <begin position="1094"/>
        <end position="1114"/>
    </location>
</feature>
<evidence type="ECO:0000259" key="14">
    <source>
        <dbReference type="Pfam" id="PF24871"/>
    </source>
</evidence>
<feature type="transmembrane region" description="Helical" evidence="10">
    <location>
        <begin position="1501"/>
        <end position="1521"/>
    </location>
</feature>
<dbReference type="Pfam" id="PF15917">
    <property type="entry name" value="Piezo_TM25-28"/>
    <property type="match status" value="1"/>
</dbReference>
<feature type="transmembrane region" description="Helical" evidence="10">
    <location>
        <begin position="225"/>
        <end position="245"/>
    </location>
</feature>
<feature type="transmembrane region" description="Helical" evidence="10">
    <location>
        <begin position="741"/>
        <end position="766"/>
    </location>
</feature>
<evidence type="ECO:0000259" key="15">
    <source>
        <dbReference type="Pfam" id="PF24874"/>
    </source>
</evidence>
<dbReference type="InParanoid" id="A0A0Q9X5H7"/>
<dbReference type="InterPro" id="IPR027272">
    <property type="entry name" value="Piezo"/>
</dbReference>
<dbReference type="InterPro" id="IPR056769">
    <property type="entry name" value="Piezo_TM1-24"/>
</dbReference>
<feature type="domain" description="Piezo non-specific cation channel cap" evidence="11">
    <location>
        <begin position="2006"/>
        <end position="2134"/>
    </location>
</feature>
<keyword evidence="8 10" id="KW-0472">Membrane</keyword>
<feature type="transmembrane region" description="Helical" evidence="10">
    <location>
        <begin position="541"/>
        <end position="560"/>
    </location>
</feature>
<feature type="transmembrane region" description="Helical" evidence="10">
    <location>
        <begin position="1944"/>
        <end position="1973"/>
    </location>
</feature>
<evidence type="ECO:0000256" key="3">
    <source>
        <dbReference type="ARBA" id="ARBA00022448"/>
    </source>
</evidence>
<feature type="transmembrane region" description="Helical" evidence="10">
    <location>
        <begin position="567"/>
        <end position="586"/>
    </location>
</feature>
<evidence type="ECO:0000313" key="16">
    <source>
        <dbReference type="EMBL" id="KRG00692.1"/>
    </source>
</evidence>
<dbReference type="Proteomes" id="UP000009192">
    <property type="component" value="Unassembled WGS sequence"/>
</dbReference>
<feature type="transmembrane region" description="Helical" evidence="10">
    <location>
        <begin position="1601"/>
        <end position="1618"/>
    </location>
</feature>
<evidence type="ECO:0000256" key="9">
    <source>
        <dbReference type="ARBA" id="ARBA00023303"/>
    </source>
</evidence>
<keyword evidence="4" id="KW-1003">Cell membrane</keyword>
<reference evidence="16 17" key="1">
    <citation type="journal article" date="2007" name="Nature">
        <title>Evolution of genes and genomes on the Drosophila phylogeny.</title>
        <authorList>
            <consortium name="Drosophila 12 Genomes Consortium"/>
            <person name="Clark A.G."/>
            <person name="Eisen M.B."/>
            <person name="Smith D.R."/>
            <person name="Bergman C.M."/>
            <person name="Oliver B."/>
            <person name="Markow T.A."/>
            <person name="Kaufman T.C."/>
            <person name="Kellis M."/>
            <person name="Gelbart W."/>
            <person name="Iyer V.N."/>
            <person name="Pollard D.A."/>
            <person name="Sackton T.B."/>
            <person name="Larracuente A.M."/>
            <person name="Singh N.D."/>
            <person name="Abad J.P."/>
            <person name="Abt D.N."/>
            <person name="Adryan B."/>
            <person name="Aguade M."/>
            <person name="Akashi H."/>
            <person name="Anderson W.W."/>
            <person name="Aquadro C.F."/>
            <person name="Ardell D.H."/>
            <person name="Arguello R."/>
            <person name="Artieri C.G."/>
            <person name="Barbash D.A."/>
            <person name="Barker D."/>
            <person name="Barsanti P."/>
            <person name="Batterham P."/>
            <person name="Batzoglou S."/>
            <person name="Begun D."/>
            <person name="Bhutkar A."/>
            <person name="Blanco E."/>
            <person name="Bosak S.A."/>
            <person name="Bradley R.K."/>
            <person name="Brand A.D."/>
            <person name="Brent M.R."/>
            <person name="Brooks A.N."/>
            <person name="Brown R.H."/>
            <person name="Butlin R.K."/>
            <person name="Caggese C."/>
            <person name="Calvi B.R."/>
            <person name="Bernardo de Carvalho A."/>
            <person name="Caspi A."/>
            <person name="Castrezana S."/>
            <person name="Celniker S.E."/>
            <person name="Chang J.L."/>
            <person name="Chapple C."/>
            <person name="Chatterji S."/>
            <person name="Chinwalla A."/>
            <person name="Civetta A."/>
            <person name="Clifton S.W."/>
            <person name="Comeron J.M."/>
            <person name="Costello J.C."/>
            <person name="Coyne J.A."/>
            <person name="Daub J."/>
            <person name="David R.G."/>
            <person name="Delcher A.L."/>
            <person name="Delehaunty K."/>
            <person name="Do C.B."/>
            <person name="Ebling H."/>
            <person name="Edwards K."/>
            <person name="Eickbush T."/>
            <person name="Evans J.D."/>
            <person name="Filipski A."/>
            <person name="Findeiss S."/>
            <person name="Freyhult E."/>
            <person name="Fulton L."/>
            <person name="Fulton R."/>
            <person name="Garcia A.C."/>
            <person name="Gardiner A."/>
            <person name="Garfield D.A."/>
            <person name="Garvin B.E."/>
            <person name="Gibson G."/>
            <person name="Gilbert D."/>
            <person name="Gnerre S."/>
            <person name="Godfrey J."/>
            <person name="Good R."/>
            <person name="Gotea V."/>
            <person name="Gravely B."/>
            <person name="Greenberg A.J."/>
            <person name="Griffiths-Jones S."/>
            <person name="Gross S."/>
            <person name="Guigo R."/>
            <person name="Gustafson E.A."/>
            <person name="Haerty W."/>
            <person name="Hahn M.W."/>
            <person name="Halligan D.L."/>
            <person name="Halpern A.L."/>
            <person name="Halter G.M."/>
            <person name="Han M.V."/>
            <person name="Heger A."/>
            <person name="Hillier L."/>
            <person name="Hinrichs A.S."/>
            <person name="Holmes I."/>
            <person name="Hoskins R.A."/>
            <person name="Hubisz M.J."/>
            <person name="Hultmark D."/>
            <person name="Huntley M.A."/>
            <person name="Jaffe D.B."/>
            <person name="Jagadeeshan S."/>
            <person name="Jeck W.R."/>
            <person name="Johnson J."/>
            <person name="Jones C.D."/>
            <person name="Jordan W.C."/>
            <person name="Karpen G.H."/>
            <person name="Kataoka E."/>
            <person name="Keightley P.D."/>
            <person name="Kheradpour P."/>
            <person name="Kirkness E.F."/>
            <person name="Koerich L.B."/>
            <person name="Kristiansen K."/>
            <person name="Kudrna D."/>
            <person name="Kulathinal R.J."/>
            <person name="Kumar S."/>
            <person name="Kwok R."/>
            <person name="Lander E."/>
            <person name="Langley C.H."/>
            <person name="Lapoint R."/>
            <person name="Lazzaro B.P."/>
            <person name="Lee S.J."/>
            <person name="Levesque L."/>
            <person name="Li R."/>
            <person name="Lin C.F."/>
            <person name="Lin M.F."/>
            <person name="Lindblad-Toh K."/>
            <person name="Llopart A."/>
            <person name="Long M."/>
            <person name="Low L."/>
            <person name="Lozovsky E."/>
            <person name="Lu J."/>
            <person name="Luo M."/>
            <person name="Machado C.A."/>
            <person name="Makalowski W."/>
            <person name="Marzo M."/>
            <person name="Matsuda M."/>
            <person name="Matzkin L."/>
            <person name="McAllister B."/>
            <person name="McBride C.S."/>
            <person name="McKernan B."/>
            <person name="McKernan K."/>
            <person name="Mendez-Lago M."/>
            <person name="Minx P."/>
            <person name="Mollenhauer M.U."/>
            <person name="Montooth K."/>
            <person name="Mount S.M."/>
            <person name="Mu X."/>
            <person name="Myers E."/>
            <person name="Negre B."/>
            <person name="Newfeld S."/>
            <person name="Nielsen R."/>
            <person name="Noor M.A."/>
            <person name="O'Grady P."/>
            <person name="Pachter L."/>
            <person name="Papaceit M."/>
            <person name="Parisi M.J."/>
            <person name="Parisi M."/>
            <person name="Parts L."/>
            <person name="Pedersen J.S."/>
            <person name="Pesole G."/>
            <person name="Phillippy A.M."/>
            <person name="Ponting C.P."/>
            <person name="Pop M."/>
            <person name="Porcelli D."/>
            <person name="Powell J.R."/>
            <person name="Prohaska S."/>
            <person name="Pruitt K."/>
            <person name="Puig M."/>
            <person name="Quesneville H."/>
            <person name="Ram K.R."/>
            <person name="Rand D."/>
            <person name="Rasmussen M.D."/>
            <person name="Reed L.K."/>
            <person name="Reenan R."/>
            <person name="Reily A."/>
            <person name="Remington K.A."/>
            <person name="Rieger T.T."/>
            <person name="Ritchie M.G."/>
            <person name="Robin C."/>
            <person name="Rogers Y.H."/>
            <person name="Rohde C."/>
            <person name="Rozas J."/>
            <person name="Rubenfield M.J."/>
            <person name="Ruiz A."/>
            <person name="Russo S."/>
            <person name="Salzberg S.L."/>
            <person name="Sanchez-Gracia A."/>
            <person name="Saranga D.J."/>
            <person name="Sato H."/>
            <person name="Schaeffer S.W."/>
            <person name="Schatz M.C."/>
            <person name="Schlenke T."/>
            <person name="Schwartz R."/>
            <person name="Segarra C."/>
            <person name="Singh R.S."/>
            <person name="Sirot L."/>
            <person name="Sirota M."/>
            <person name="Sisneros N.B."/>
            <person name="Smith C.D."/>
            <person name="Smith T.F."/>
            <person name="Spieth J."/>
            <person name="Stage D.E."/>
            <person name="Stark A."/>
            <person name="Stephan W."/>
            <person name="Strausberg R.L."/>
            <person name="Strempel S."/>
            <person name="Sturgill D."/>
            <person name="Sutton G."/>
            <person name="Sutton G.G."/>
            <person name="Tao W."/>
            <person name="Teichmann S."/>
            <person name="Tobari Y.N."/>
            <person name="Tomimura Y."/>
            <person name="Tsolas J.M."/>
            <person name="Valente V.L."/>
            <person name="Venter E."/>
            <person name="Venter J.C."/>
            <person name="Vicario S."/>
            <person name="Vieira F.G."/>
            <person name="Vilella A.J."/>
            <person name="Villasante A."/>
            <person name="Walenz B."/>
            <person name="Wang J."/>
            <person name="Wasserman M."/>
            <person name="Watts T."/>
            <person name="Wilson D."/>
            <person name="Wilson R.K."/>
            <person name="Wing R.A."/>
            <person name="Wolfner M.F."/>
            <person name="Wong A."/>
            <person name="Wong G.K."/>
            <person name="Wu C.I."/>
            <person name="Wu G."/>
            <person name="Yamamoto D."/>
            <person name="Yang H.P."/>
            <person name="Yang S.P."/>
            <person name="Yorke J.A."/>
            <person name="Yoshida K."/>
            <person name="Zdobnov E."/>
            <person name="Zhang P."/>
            <person name="Zhang Y."/>
            <person name="Zimin A.V."/>
            <person name="Baldwin J."/>
            <person name="Abdouelleil A."/>
            <person name="Abdulkadir J."/>
            <person name="Abebe A."/>
            <person name="Abera B."/>
            <person name="Abreu J."/>
            <person name="Acer S.C."/>
            <person name="Aftuck L."/>
            <person name="Alexander A."/>
            <person name="An P."/>
            <person name="Anderson E."/>
            <person name="Anderson S."/>
            <person name="Arachi H."/>
            <person name="Azer M."/>
            <person name="Bachantsang P."/>
            <person name="Barry A."/>
            <person name="Bayul T."/>
            <person name="Berlin A."/>
            <person name="Bessette D."/>
            <person name="Bloom T."/>
            <person name="Blye J."/>
            <person name="Boguslavskiy L."/>
            <person name="Bonnet C."/>
            <person name="Boukhgalter B."/>
            <person name="Bourzgui I."/>
            <person name="Brown A."/>
            <person name="Cahill P."/>
            <person name="Channer S."/>
            <person name="Cheshatsang Y."/>
            <person name="Chuda L."/>
            <person name="Citroen M."/>
            <person name="Collymore A."/>
            <person name="Cooke P."/>
            <person name="Costello M."/>
            <person name="D'Aco K."/>
            <person name="Daza R."/>
            <person name="De Haan G."/>
            <person name="DeGray S."/>
            <person name="DeMaso C."/>
            <person name="Dhargay N."/>
            <person name="Dooley K."/>
            <person name="Dooley E."/>
            <person name="Doricent M."/>
            <person name="Dorje P."/>
            <person name="Dorjee K."/>
            <person name="Dupes A."/>
            <person name="Elong R."/>
            <person name="Falk J."/>
            <person name="Farina A."/>
            <person name="Faro S."/>
            <person name="Ferguson D."/>
            <person name="Fisher S."/>
            <person name="Foley C.D."/>
            <person name="Franke A."/>
            <person name="Friedrich D."/>
            <person name="Gadbois L."/>
            <person name="Gearin G."/>
            <person name="Gearin C.R."/>
            <person name="Giannoukos G."/>
            <person name="Goode T."/>
            <person name="Graham J."/>
            <person name="Grandbois E."/>
            <person name="Grewal S."/>
            <person name="Gyaltsen K."/>
            <person name="Hafez N."/>
            <person name="Hagos B."/>
            <person name="Hall J."/>
            <person name="Henson C."/>
            <person name="Hollinger A."/>
            <person name="Honan T."/>
            <person name="Huard M.D."/>
            <person name="Hughes L."/>
            <person name="Hurhula B."/>
            <person name="Husby M.E."/>
            <person name="Kamat A."/>
            <person name="Kanga B."/>
            <person name="Kashin S."/>
            <person name="Khazanovich D."/>
            <person name="Kisner P."/>
            <person name="Lance K."/>
            <person name="Lara M."/>
            <person name="Lee W."/>
            <person name="Lennon N."/>
            <person name="Letendre F."/>
            <person name="LeVine R."/>
            <person name="Lipovsky A."/>
            <person name="Liu X."/>
            <person name="Liu J."/>
            <person name="Liu S."/>
            <person name="Lokyitsang T."/>
            <person name="Lokyitsang Y."/>
            <person name="Lubonja R."/>
            <person name="Lui A."/>
            <person name="MacDonald P."/>
            <person name="Magnisalis V."/>
            <person name="Maru K."/>
            <person name="Matthews C."/>
            <person name="McCusker W."/>
            <person name="McDonough S."/>
            <person name="Mehta T."/>
            <person name="Meldrim J."/>
            <person name="Meneus L."/>
            <person name="Mihai O."/>
            <person name="Mihalev A."/>
            <person name="Mihova T."/>
            <person name="Mittelman R."/>
            <person name="Mlenga V."/>
            <person name="Montmayeur A."/>
            <person name="Mulrain L."/>
            <person name="Navidi A."/>
            <person name="Naylor J."/>
            <person name="Negash T."/>
            <person name="Nguyen T."/>
            <person name="Nguyen N."/>
            <person name="Nicol R."/>
            <person name="Norbu C."/>
            <person name="Norbu N."/>
            <person name="Novod N."/>
            <person name="O'Neill B."/>
            <person name="Osman S."/>
            <person name="Markiewicz E."/>
            <person name="Oyono O.L."/>
            <person name="Patti C."/>
            <person name="Phunkhang P."/>
            <person name="Pierre F."/>
            <person name="Priest M."/>
            <person name="Raghuraman S."/>
            <person name="Rege F."/>
            <person name="Reyes R."/>
            <person name="Rise C."/>
            <person name="Rogov P."/>
            <person name="Ross K."/>
            <person name="Ryan E."/>
            <person name="Settipalli S."/>
            <person name="Shea T."/>
            <person name="Sherpa N."/>
            <person name="Shi L."/>
            <person name="Shih D."/>
            <person name="Sparrow T."/>
            <person name="Spaulding J."/>
            <person name="Stalker J."/>
            <person name="Stange-Thomann N."/>
            <person name="Stavropoulos S."/>
            <person name="Stone C."/>
            <person name="Strader C."/>
            <person name="Tesfaye S."/>
            <person name="Thomson T."/>
            <person name="Thoulutsang Y."/>
            <person name="Thoulutsang D."/>
            <person name="Topham K."/>
            <person name="Topping I."/>
            <person name="Tsamla T."/>
            <person name="Vassiliev H."/>
            <person name="Vo A."/>
            <person name="Wangchuk T."/>
            <person name="Wangdi T."/>
            <person name="Weiand M."/>
            <person name="Wilkinson J."/>
            <person name="Wilson A."/>
            <person name="Yadav S."/>
            <person name="Young G."/>
            <person name="Yu Q."/>
            <person name="Zembek L."/>
            <person name="Zhong D."/>
            <person name="Zimmer A."/>
            <person name="Zwirko Z."/>
            <person name="Jaffe D.B."/>
            <person name="Alvarez P."/>
            <person name="Brockman W."/>
            <person name="Butler J."/>
            <person name="Chin C."/>
            <person name="Gnerre S."/>
            <person name="Grabherr M."/>
            <person name="Kleber M."/>
            <person name="Mauceli E."/>
            <person name="MacCallum I."/>
        </authorList>
    </citation>
    <scope>NUCLEOTIDE SEQUENCE [LARGE SCALE GENOMIC DNA]</scope>
    <source>
        <strain evidence="17">Tucson 15081-1352.22</strain>
    </source>
</reference>
<feature type="transmembrane region" description="Helical" evidence="10">
    <location>
        <begin position="288"/>
        <end position="309"/>
    </location>
</feature>
<organism evidence="16 17">
    <name type="scientific">Drosophila mojavensis</name>
    <name type="common">Fruit fly</name>
    <dbReference type="NCBI Taxonomy" id="7230"/>
    <lineage>
        <taxon>Eukaryota</taxon>
        <taxon>Metazoa</taxon>
        <taxon>Ecdysozoa</taxon>
        <taxon>Arthropoda</taxon>
        <taxon>Hexapoda</taxon>
        <taxon>Insecta</taxon>
        <taxon>Pterygota</taxon>
        <taxon>Neoptera</taxon>
        <taxon>Endopterygota</taxon>
        <taxon>Diptera</taxon>
        <taxon>Brachycera</taxon>
        <taxon>Muscomorpha</taxon>
        <taxon>Ephydroidea</taxon>
        <taxon>Drosophilidae</taxon>
        <taxon>Drosophila</taxon>
    </lineage>
</organism>
<feature type="transmembrane region" description="Helical" evidence="10">
    <location>
        <begin position="166"/>
        <end position="193"/>
    </location>
</feature>
<feature type="transmembrane region" description="Helical" evidence="10">
    <location>
        <begin position="921"/>
        <end position="939"/>
    </location>
</feature>
<keyword evidence="6 10" id="KW-1133">Transmembrane helix</keyword>
<evidence type="ECO:0000259" key="12">
    <source>
        <dbReference type="Pfam" id="PF15917"/>
    </source>
</evidence>
<evidence type="ECO:0000256" key="1">
    <source>
        <dbReference type="ARBA" id="ARBA00004651"/>
    </source>
</evidence>
<dbReference type="InterPro" id="IPR031334">
    <property type="entry name" value="Piezo_cap_dom"/>
</dbReference>
<evidence type="ECO:0000256" key="8">
    <source>
        <dbReference type="ARBA" id="ARBA00023136"/>
    </source>
</evidence>
<comment type="subcellular location">
    <subcellularLocation>
        <location evidence="1">Cell membrane</location>
        <topology evidence="1">Multi-pass membrane protein</topology>
    </subcellularLocation>
</comment>
<evidence type="ECO:0000256" key="7">
    <source>
        <dbReference type="ARBA" id="ARBA00023065"/>
    </source>
</evidence>
<dbReference type="PANTHER" id="PTHR47049">
    <property type="entry name" value="PIEZO-TYPE MECHANOSENSITIVE ION CHANNEL HOMOLOG"/>
    <property type="match status" value="1"/>
</dbReference>
<feature type="domain" description="Piezo transmembrane helical unit" evidence="13">
    <location>
        <begin position="1511"/>
        <end position="1625"/>
    </location>
</feature>
<feature type="transmembrane region" description="Helical" evidence="10">
    <location>
        <begin position="945"/>
        <end position="964"/>
    </location>
</feature>
<feature type="domain" description="Piezo TM1-24" evidence="14">
    <location>
        <begin position="331"/>
        <end position="669"/>
    </location>
</feature>
<feature type="transmembrane region" description="Helical" evidence="10">
    <location>
        <begin position="106"/>
        <end position="132"/>
    </location>
</feature>
<feature type="transmembrane region" description="Helical" evidence="10">
    <location>
        <begin position="834"/>
        <end position="854"/>
    </location>
</feature>
<feature type="transmembrane region" description="Helical" evidence="10">
    <location>
        <begin position="1835"/>
        <end position="1854"/>
    </location>
</feature>
<comment type="similarity">
    <text evidence="2">Belongs to the PIEZO (TC 1.A.75) family.</text>
</comment>
<feature type="transmembrane region" description="Helical" evidence="10">
    <location>
        <begin position="1527"/>
        <end position="1548"/>
    </location>
</feature>
<evidence type="ECO:0000256" key="5">
    <source>
        <dbReference type="ARBA" id="ARBA00022692"/>
    </source>
</evidence>
<feature type="transmembrane region" description="Helical" evidence="10">
    <location>
        <begin position="1734"/>
        <end position="1758"/>
    </location>
</feature>
<feature type="transmembrane region" description="Helical" evidence="10">
    <location>
        <begin position="592"/>
        <end position="610"/>
    </location>
</feature>
<dbReference type="Pfam" id="PF24874">
    <property type="entry name" value="Piezo_THU9_anchor"/>
    <property type="match status" value="1"/>
</dbReference>
<dbReference type="Pfam" id="PF24871">
    <property type="entry name" value="Piezo_TM1-24"/>
    <property type="match status" value="1"/>
</dbReference>
<keyword evidence="5 10" id="KW-0812">Transmembrane</keyword>
<dbReference type="KEGG" id="dmo:Dmoj_GI23630"/>
<feature type="transmembrane region" description="Helical" evidence="10">
    <location>
        <begin position="1555"/>
        <end position="1575"/>
    </location>
</feature>
<evidence type="ECO:0000259" key="11">
    <source>
        <dbReference type="Pfam" id="PF12166"/>
    </source>
</evidence>
<proteinExistence type="inferred from homology"/>
<keyword evidence="7" id="KW-0406">Ion transport</keyword>
<feature type="transmembrane region" description="Helical" evidence="10">
    <location>
        <begin position="643"/>
        <end position="663"/>
    </location>
</feature>
<keyword evidence="17" id="KW-1185">Reference proteome</keyword>
<dbReference type="PANTHER" id="PTHR47049:SF2">
    <property type="entry name" value="PIEZO-TYPE MECHANOSENSITIVE ION CHANNEL HOMOLOG"/>
    <property type="match status" value="1"/>
</dbReference>
<feature type="transmembrane region" description="Helical" evidence="10">
    <location>
        <begin position="1778"/>
        <end position="1798"/>
    </location>
</feature>